<keyword evidence="2" id="KW-0862">Zinc</keyword>
<dbReference type="InterPro" id="IPR054722">
    <property type="entry name" value="PolX-like_BBD"/>
</dbReference>
<dbReference type="InterPro" id="IPR036397">
    <property type="entry name" value="RNaseH_sf"/>
</dbReference>
<keyword evidence="2" id="KW-0863">Zinc-finger</keyword>
<evidence type="ECO:0000256" key="3">
    <source>
        <dbReference type="SAM" id="MobiDB-lite"/>
    </source>
</evidence>
<feature type="region of interest" description="Disordered" evidence="3">
    <location>
        <begin position="789"/>
        <end position="835"/>
    </location>
</feature>
<feature type="compositionally biased region" description="Basic and acidic residues" evidence="3">
    <location>
        <begin position="1"/>
        <end position="13"/>
    </location>
</feature>
<feature type="compositionally biased region" description="Acidic residues" evidence="3">
    <location>
        <begin position="798"/>
        <end position="813"/>
    </location>
</feature>
<dbReference type="SUPFAM" id="SSF53098">
    <property type="entry name" value="Ribonuclease H-like"/>
    <property type="match status" value="1"/>
</dbReference>
<dbReference type="Pfam" id="PF22936">
    <property type="entry name" value="Pol_BBD"/>
    <property type="match status" value="1"/>
</dbReference>
<keyword evidence="7" id="KW-1185">Reference proteome</keyword>
<dbReference type="Proteomes" id="UP001151760">
    <property type="component" value="Unassembled WGS sequence"/>
</dbReference>
<gene>
    <name evidence="6" type="ORF">Tco_0726817</name>
</gene>
<evidence type="ECO:0000313" key="6">
    <source>
        <dbReference type="EMBL" id="GJS76936.1"/>
    </source>
</evidence>
<sequence length="835" mass="96641">MTKDSGDTSKKEISTTSTPQFQCPMLKPSNYSLWAIRMQIILEANGLWEMIEPNEKTQADNKKDKTAMVFLYQALPEEQLLQITKHKTAKAIWDALKTRHIGEERVQQARLQTLKSDFEMLHMKEDETIDTFTTKLTTLVNKAASLGHTMEDETLVRKLLNVVPDRYLQIVASIEQYSDLSEMTLEEAIGRLKTYEERIKYKKGKQVDNQEKLMFTRHENKGKYFRGRGRGRHKFSQGRNHENFKEERKDGETSHRSYDKNNFKKSTYDTSKVKCYKCKKLGHIAPNCHLKTRPNEQSNLVEEDLEPTLLMAILEVEEQEVSLHEENVGYKETNMNSLWYLDNGASNHMTGIREHFKELDEKVSGKVRFGDGSYIEIKGKGSILIECDDEKQRIISHVYYIPDLKSNLLSLGQFTEIGCKVVMEDDELRLYDMDNKIFMKVTRQKNRLYKANLRIGTPVCLLANLKDDTWLWHARLGHLNFKSLKSMAQKDLVHGIPTIKHTTQVCDVCLIGKHSRAPFPKKAKARSTSPLDLVYGDLCGPITPPTPSGKKYIFLLVDDYSRYMWVYFLTTKDQAFDTFKEYKKSIENELRTTLKMLKTDQGGEFTSNDFTQYCKENDIARQLTAPYLPQQNGVVERRNRTIMSTTRCMMKATNMPQNFWAEAVRHAIYILNSVPTKALEDITPYEAIKQRKPNLEYLKVFGCIAYAKVPSQHLTKLDDRSTRMVYLGNEPGSKAYRLFDPTTQRVCVSRDVKFKENETWDWKDNTSGHTDNEPEWTDFRIGNLEVTNEHHDQGAQPTEEDNEFPNNNDDDDYASPTRDSPTHSQTPHTPSTRSS</sequence>
<organism evidence="6 7">
    <name type="scientific">Tanacetum coccineum</name>
    <dbReference type="NCBI Taxonomy" id="301880"/>
    <lineage>
        <taxon>Eukaryota</taxon>
        <taxon>Viridiplantae</taxon>
        <taxon>Streptophyta</taxon>
        <taxon>Embryophyta</taxon>
        <taxon>Tracheophyta</taxon>
        <taxon>Spermatophyta</taxon>
        <taxon>Magnoliopsida</taxon>
        <taxon>eudicotyledons</taxon>
        <taxon>Gunneridae</taxon>
        <taxon>Pentapetalae</taxon>
        <taxon>asterids</taxon>
        <taxon>campanulids</taxon>
        <taxon>Asterales</taxon>
        <taxon>Asteraceae</taxon>
        <taxon>Asteroideae</taxon>
        <taxon>Anthemideae</taxon>
        <taxon>Anthemidinae</taxon>
        <taxon>Tanacetum</taxon>
    </lineage>
</organism>
<keyword evidence="2" id="KW-0479">Metal-binding</keyword>
<evidence type="ECO:0000313" key="7">
    <source>
        <dbReference type="Proteomes" id="UP001151760"/>
    </source>
</evidence>
<keyword evidence="1" id="KW-0645">Protease</keyword>
<reference evidence="6" key="2">
    <citation type="submission" date="2022-01" db="EMBL/GenBank/DDBJ databases">
        <authorList>
            <person name="Yamashiro T."/>
            <person name="Shiraishi A."/>
            <person name="Satake H."/>
            <person name="Nakayama K."/>
        </authorList>
    </citation>
    <scope>NUCLEOTIDE SEQUENCE</scope>
</reference>
<protein>
    <submittedName>
        <fullName evidence="6">Zinc finger, CCHC-type containing protein</fullName>
    </submittedName>
</protein>
<name>A0ABQ4YIW7_9ASTR</name>
<dbReference type="Pfam" id="PF14223">
    <property type="entry name" value="Retrotran_gag_2"/>
    <property type="match status" value="1"/>
</dbReference>
<dbReference type="Pfam" id="PF13976">
    <property type="entry name" value="gag_pre-integrs"/>
    <property type="match status" value="1"/>
</dbReference>
<dbReference type="InterPro" id="IPR036875">
    <property type="entry name" value="Znf_CCHC_sf"/>
</dbReference>
<evidence type="ECO:0000259" key="4">
    <source>
        <dbReference type="PROSITE" id="PS50158"/>
    </source>
</evidence>
<dbReference type="Gene3D" id="3.30.420.10">
    <property type="entry name" value="Ribonuclease H-like superfamily/Ribonuclease H"/>
    <property type="match status" value="1"/>
</dbReference>
<feature type="domain" description="Integrase catalytic" evidence="5">
    <location>
        <begin position="526"/>
        <end position="692"/>
    </location>
</feature>
<feature type="region of interest" description="Disordered" evidence="3">
    <location>
        <begin position="223"/>
        <end position="260"/>
    </location>
</feature>
<feature type="compositionally biased region" description="Low complexity" evidence="3">
    <location>
        <begin position="822"/>
        <end position="835"/>
    </location>
</feature>
<dbReference type="InterPro" id="IPR001584">
    <property type="entry name" value="Integrase_cat-core"/>
</dbReference>
<feature type="region of interest" description="Disordered" evidence="3">
    <location>
        <begin position="1"/>
        <end position="21"/>
    </location>
</feature>
<dbReference type="PROSITE" id="PS50158">
    <property type="entry name" value="ZF_CCHC"/>
    <property type="match status" value="1"/>
</dbReference>
<dbReference type="SUPFAM" id="SSF57756">
    <property type="entry name" value="Retrovirus zinc finger-like domains"/>
    <property type="match status" value="1"/>
</dbReference>
<evidence type="ECO:0000259" key="5">
    <source>
        <dbReference type="PROSITE" id="PS50994"/>
    </source>
</evidence>
<keyword evidence="1" id="KW-0378">Hydrolase</keyword>
<comment type="caution">
    <text evidence="6">The sequence shown here is derived from an EMBL/GenBank/DDBJ whole genome shotgun (WGS) entry which is preliminary data.</text>
</comment>
<feature type="compositionally biased region" description="Basic and acidic residues" evidence="3">
    <location>
        <begin position="239"/>
        <end position="260"/>
    </location>
</feature>
<dbReference type="InterPro" id="IPR001878">
    <property type="entry name" value="Znf_CCHC"/>
</dbReference>
<dbReference type="PANTHER" id="PTHR42648:SF25">
    <property type="entry name" value="RNA-DIRECTED DNA POLYMERASE"/>
    <property type="match status" value="1"/>
</dbReference>
<dbReference type="PROSITE" id="PS50994">
    <property type="entry name" value="INTEGRASE"/>
    <property type="match status" value="1"/>
</dbReference>
<evidence type="ECO:0000256" key="2">
    <source>
        <dbReference type="PROSITE-ProRule" id="PRU00047"/>
    </source>
</evidence>
<reference evidence="6" key="1">
    <citation type="journal article" date="2022" name="Int. J. Mol. Sci.">
        <title>Draft Genome of Tanacetum Coccineum: Genomic Comparison of Closely Related Tanacetum-Family Plants.</title>
        <authorList>
            <person name="Yamashiro T."/>
            <person name="Shiraishi A."/>
            <person name="Nakayama K."/>
            <person name="Satake H."/>
        </authorList>
    </citation>
    <scope>NUCLEOTIDE SEQUENCE</scope>
</reference>
<feature type="compositionally biased region" description="Basic residues" evidence="3">
    <location>
        <begin position="223"/>
        <end position="236"/>
    </location>
</feature>
<proteinExistence type="predicted"/>
<dbReference type="Pfam" id="PF00665">
    <property type="entry name" value="rve"/>
    <property type="match status" value="1"/>
</dbReference>
<dbReference type="Pfam" id="PF25597">
    <property type="entry name" value="SH3_retrovirus"/>
    <property type="match status" value="1"/>
</dbReference>
<dbReference type="EMBL" id="BQNB010010412">
    <property type="protein sequence ID" value="GJS76936.1"/>
    <property type="molecule type" value="Genomic_DNA"/>
</dbReference>
<evidence type="ECO:0000256" key="1">
    <source>
        <dbReference type="ARBA" id="ARBA00022670"/>
    </source>
</evidence>
<accession>A0ABQ4YIW7</accession>
<dbReference type="PANTHER" id="PTHR42648">
    <property type="entry name" value="TRANSPOSASE, PUTATIVE-RELATED"/>
    <property type="match status" value="1"/>
</dbReference>
<dbReference type="InterPro" id="IPR025724">
    <property type="entry name" value="GAG-pre-integrase_dom"/>
</dbReference>
<dbReference type="InterPro" id="IPR039537">
    <property type="entry name" value="Retrotran_Ty1/copia-like"/>
</dbReference>
<dbReference type="InterPro" id="IPR012337">
    <property type="entry name" value="RNaseH-like_sf"/>
</dbReference>
<dbReference type="InterPro" id="IPR057670">
    <property type="entry name" value="SH3_retrovirus"/>
</dbReference>
<feature type="domain" description="CCHC-type" evidence="4">
    <location>
        <begin position="274"/>
        <end position="288"/>
    </location>
</feature>